<dbReference type="InterPro" id="IPR037682">
    <property type="entry name" value="TonB_C"/>
</dbReference>
<name>A0A3B0XRR0_9ZZZZ</name>
<keyword evidence="8 11" id="KW-1133">Transmembrane helix</keyword>
<dbReference type="SUPFAM" id="SSF74653">
    <property type="entry name" value="TolA/TonB C-terminal domain"/>
    <property type="match status" value="1"/>
</dbReference>
<evidence type="ECO:0000259" key="12">
    <source>
        <dbReference type="PROSITE" id="PS52015"/>
    </source>
</evidence>
<evidence type="ECO:0000256" key="6">
    <source>
        <dbReference type="ARBA" id="ARBA00022692"/>
    </source>
</evidence>
<comment type="subcellular location">
    <subcellularLocation>
        <location evidence="1">Cell inner membrane</location>
        <topology evidence="1">Single-pass membrane protein</topology>
        <orientation evidence="1">Periplasmic side</orientation>
    </subcellularLocation>
</comment>
<evidence type="ECO:0000256" key="7">
    <source>
        <dbReference type="ARBA" id="ARBA00022927"/>
    </source>
</evidence>
<protein>
    <recommendedName>
        <fullName evidence="12">TonB C-terminal domain-containing protein</fullName>
    </recommendedName>
</protein>
<dbReference type="GO" id="GO:0031992">
    <property type="term" value="F:energy transducer activity"/>
    <property type="evidence" value="ECO:0007669"/>
    <property type="project" value="TreeGrafter"/>
</dbReference>
<dbReference type="InterPro" id="IPR051045">
    <property type="entry name" value="TonB-dependent_transducer"/>
</dbReference>
<dbReference type="GO" id="GO:0098797">
    <property type="term" value="C:plasma membrane protein complex"/>
    <property type="evidence" value="ECO:0007669"/>
    <property type="project" value="TreeGrafter"/>
</dbReference>
<dbReference type="Pfam" id="PF03544">
    <property type="entry name" value="TonB_C"/>
    <property type="match status" value="1"/>
</dbReference>
<evidence type="ECO:0000256" key="10">
    <source>
        <dbReference type="SAM" id="MobiDB-lite"/>
    </source>
</evidence>
<keyword evidence="4" id="KW-1003">Cell membrane</keyword>
<dbReference type="Gene3D" id="3.30.1150.10">
    <property type="match status" value="1"/>
</dbReference>
<feature type="domain" description="TonB C-terminal" evidence="12">
    <location>
        <begin position="190"/>
        <end position="287"/>
    </location>
</feature>
<feature type="region of interest" description="Disordered" evidence="10">
    <location>
        <begin position="93"/>
        <end position="113"/>
    </location>
</feature>
<gene>
    <name evidence="13" type="ORF">MNBD_GAMMA10-1517</name>
</gene>
<dbReference type="EMBL" id="UOFJ01000559">
    <property type="protein sequence ID" value="VAW70928.1"/>
    <property type="molecule type" value="Genomic_DNA"/>
</dbReference>
<dbReference type="PROSITE" id="PS52015">
    <property type="entry name" value="TONB_CTD"/>
    <property type="match status" value="1"/>
</dbReference>
<keyword evidence="7" id="KW-0653">Protein transport</keyword>
<keyword evidence="3" id="KW-0813">Transport</keyword>
<comment type="similarity">
    <text evidence="2">Belongs to the TonB family.</text>
</comment>
<feature type="transmembrane region" description="Helical" evidence="11">
    <location>
        <begin position="14"/>
        <end position="35"/>
    </location>
</feature>
<evidence type="ECO:0000256" key="8">
    <source>
        <dbReference type="ARBA" id="ARBA00022989"/>
    </source>
</evidence>
<dbReference type="InterPro" id="IPR006260">
    <property type="entry name" value="TonB/TolA_C"/>
</dbReference>
<accession>A0A3B0XRR0</accession>
<keyword evidence="5" id="KW-0997">Cell inner membrane</keyword>
<evidence type="ECO:0000256" key="5">
    <source>
        <dbReference type="ARBA" id="ARBA00022519"/>
    </source>
</evidence>
<dbReference type="PANTHER" id="PTHR33446">
    <property type="entry name" value="PROTEIN TONB-RELATED"/>
    <property type="match status" value="1"/>
</dbReference>
<sequence>MTVQTPQVSSNDRLGMTVFFALLFHGVIILGITFISSPSAKQKIPPSLDVILVNTSNSETPEKADYLAQTTQDGGGNTDKKMRRTDLFSAPTLSQQPGIAQQQSATITPTQKQDASKAFITQTRSDKKILTQKKQSEKEIQQQRLKPQQKNARAARMAEELSLILQKHAQKPKEKFLNSRTREYIAASYMRGWVDKVERLGNADYPDAAIRSKLSGTLILDVVINADGSLKEINLRQSSGHQILDDAAKRIVRMSSPFAPFPQKLHKQADIIHITRSWEFQSDSQYNRLRSY</sequence>
<reference evidence="13" key="1">
    <citation type="submission" date="2018-06" db="EMBL/GenBank/DDBJ databases">
        <authorList>
            <person name="Zhirakovskaya E."/>
        </authorList>
    </citation>
    <scope>NUCLEOTIDE SEQUENCE</scope>
</reference>
<evidence type="ECO:0000256" key="4">
    <source>
        <dbReference type="ARBA" id="ARBA00022475"/>
    </source>
</evidence>
<dbReference type="AlphaFoldDB" id="A0A3B0XRR0"/>
<dbReference type="PANTHER" id="PTHR33446:SF11">
    <property type="entry name" value="TONB3"/>
    <property type="match status" value="1"/>
</dbReference>
<keyword evidence="9 11" id="KW-0472">Membrane</keyword>
<keyword evidence="6 11" id="KW-0812">Transmembrane</keyword>
<organism evidence="13">
    <name type="scientific">hydrothermal vent metagenome</name>
    <dbReference type="NCBI Taxonomy" id="652676"/>
    <lineage>
        <taxon>unclassified sequences</taxon>
        <taxon>metagenomes</taxon>
        <taxon>ecological metagenomes</taxon>
    </lineage>
</organism>
<evidence type="ECO:0000256" key="1">
    <source>
        <dbReference type="ARBA" id="ARBA00004383"/>
    </source>
</evidence>
<dbReference type="GO" id="GO:0055085">
    <property type="term" value="P:transmembrane transport"/>
    <property type="evidence" value="ECO:0007669"/>
    <property type="project" value="InterPro"/>
</dbReference>
<evidence type="ECO:0000313" key="13">
    <source>
        <dbReference type="EMBL" id="VAW70928.1"/>
    </source>
</evidence>
<proteinExistence type="inferred from homology"/>
<evidence type="ECO:0000256" key="11">
    <source>
        <dbReference type="SAM" id="Phobius"/>
    </source>
</evidence>
<evidence type="ECO:0000256" key="3">
    <source>
        <dbReference type="ARBA" id="ARBA00022448"/>
    </source>
</evidence>
<evidence type="ECO:0000256" key="9">
    <source>
        <dbReference type="ARBA" id="ARBA00023136"/>
    </source>
</evidence>
<evidence type="ECO:0000256" key="2">
    <source>
        <dbReference type="ARBA" id="ARBA00006555"/>
    </source>
</evidence>
<dbReference type="GO" id="GO:0015031">
    <property type="term" value="P:protein transport"/>
    <property type="evidence" value="ECO:0007669"/>
    <property type="project" value="UniProtKB-KW"/>
</dbReference>
<dbReference type="NCBIfam" id="TIGR01352">
    <property type="entry name" value="tonB_Cterm"/>
    <property type="match status" value="1"/>
</dbReference>